<reference evidence="1 2" key="1">
    <citation type="journal article" date="2018" name="Sci. Rep.">
        <title>Genomic signatures of local adaptation to the degree of environmental predictability in rotifers.</title>
        <authorList>
            <person name="Franch-Gras L."/>
            <person name="Hahn C."/>
            <person name="Garcia-Roger E.M."/>
            <person name="Carmona M.J."/>
            <person name="Serra M."/>
            <person name="Gomez A."/>
        </authorList>
    </citation>
    <scope>NUCLEOTIDE SEQUENCE [LARGE SCALE GENOMIC DNA]</scope>
    <source>
        <strain evidence="1">HYR1</strain>
    </source>
</reference>
<sequence length="106" mass="11495">MHHLVGESVAGGTLVHTRVRLAHVRYLEVARREDFVTERQGARSAVRKWTGYDGHVALADRYCVFGGVGSEGLEDGCAQIGRSAQQCQTARVHEAFVEAGVSDGVE</sequence>
<dbReference type="EMBL" id="REGN01001941">
    <property type="protein sequence ID" value="RNA31458.1"/>
    <property type="molecule type" value="Genomic_DNA"/>
</dbReference>
<comment type="caution">
    <text evidence="1">The sequence shown here is derived from an EMBL/GenBank/DDBJ whole genome shotgun (WGS) entry which is preliminary data.</text>
</comment>
<proteinExistence type="predicted"/>
<organism evidence="1 2">
    <name type="scientific">Brachionus plicatilis</name>
    <name type="common">Marine rotifer</name>
    <name type="synonym">Brachionus muelleri</name>
    <dbReference type="NCBI Taxonomy" id="10195"/>
    <lineage>
        <taxon>Eukaryota</taxon>
        <taxon>Metazoa</taxon>
        <taxon>Spiralia</taxon>
        <taxon>Gnathifera</taxon>
        <taxon>Rotifera</taxon>
        <taxon>Eurotatoria</taxon>
        <taxon>Monogononta</taxon>
        <taxon>Pseudotrocha</taxon>
        <taxon>Ploima</taxon>
        <taxon>Brachionidae</taxon>
        <taxon>Brachionus</taxon>
    </lineage>
</organism>
<keyword evidence="2" id="KW-1185">Reference proteome</keyword>
<accession>A0A3M7S784</accession>
<protein>
    <submittedName>
        <fullName evidence="1">Uncharacterized protein</fullName>
    </submittedName>
</protein>
<dbReference type="AlphaFoldDB" id="A0A3M7S784"/>
<evidence type="ECO:0000313" key="2">
    <source>
        <dbReference type="Proteomes" id="UP000276133"/>
    </source>
</evidence>
<dbReference type="Proteomes" id="UP000276133">
    <property type="component" value="Unassembled WGS sequence"/>
</dbReference>
<evidence type="ECO:0000313" key="1">
    <source>
        <dbReference type="EMBL" id="RNA31458.1"/>
    </source>
</evidence>
<name>A0A3M7S784_BRAPC</name>
<gene>
    <name evidence="1" type="ORF">BpHYR1_010627</name>
</gene>